<dbReference type="GO" id="GO:0009103">
    <property type="term" value="P:lipopolysaccharide biosynthetic process"/>
    <property type="evidence" value="ECO:0007669"/>
    <property type="project" value="TreeGrafter"/>
</dbReference>
<keyword evidence="4" id="KW-1185">Reference proteome</keyword>
<protein>
    <submittedName>
        <fullName evidence="3">Glycosyl transferase family 1</fullName>
    </submittedName>
</protein>
<dbReference type="CDD" id="cd03794">
    <property type="entry name" value="GT4_WbuB-like"/>
    <property type="match status" value="1"/>
</dbReference>
<evidence type="ECO:0000256" key="1">
    <source>
        <dbReference type="ARBA" id="ARBA00022679"/>
    </source>
</evidence>
<dbReference type="GO" id="GO:0016757">
    <property type="term" value="F:glycosyltransferase activity"/>
    <property type="evidence" value="ECO:0007669"/>
    <property type="project" value="InterPro"/>
</dbReference>
<evidence type="ECO:0000313" key="4">
    <source>
        <dbReference type="Proteomes" id="UP000034444"/>
    </source>
</evidence>
<evidence type="ECO:0000259" key="2">
    <source>
        <dbReference type="Pfam" id="PF00534"/>
    </source>
</evidence>
<evidence type="ECO:0000313" key="3">
    <source>
        <dbReference type="EMBL" id="AKF24354.1"/>
    </source>
</evidence>
<organism evidence="3 4">
    <name type="scientific">Sulfurovum lithotrophicum</name>
    <dbReference type="NCBI Taxonomy" id="206403"/>
    <lineage>
        <taxon>Bacteria</taxon>
        <taxon>Pseudomonadati</taxon>
        <taxon>Campylobacterota</taxon>
        <taxon>Epsilonproteobacteria</taxon>
        <taxon>Campylobacterales</taxon>
        <taxon>Sulfurovaceae</taxon>
        <taxon>Sulfurovum</taxon>
    </lineage>
</organism>
<dbReference type="RefSeq" id="WP_046550452.1">
    <property type="nucleotide sequence ID" value="NZ_CP011308.1"/>
</dbReference>
<proteinExistence type="predicted"/>
<dbReference type="NCBIfam" id="NF007640">
    <property type="entry name" value="PRK10307.1"/>
    <property type="match status" value="1"/>
</dbReference>
<accession>A0A7U4LZZ7</accession>
<dbReference type="InterPro" id="IPR001296">
    <property type="entry name" value="Glyco_trans_1"/>
</dbReference>
<dbReference type="Proteomes" id="UP000034444">
    <property type="component" value="Chromosome"/>
</dbReference>
<name>A0A7U4LZZ7_9BACT</name>
<feature type="domain" description="Glycosyl transferase family 1" evidence="2">
    <location>
        <begin position="224"/>
        <end position="383"/>
    </location>
</feature>
<dbReference type="EMBL" id="CP011308">
    <property type="protein sequence ID" value="AKF24354.1"/>
    <property type="molecule type" value="Genomic_DNA"/>
</dbReference>
<reference evidence="4" key="2">
    <citation type="journal article" date="2017" name="Stand. Genomic Sci.">
        <title>Complete genome sequence of the sulfur-oxidizing chemolithoautotrophic Sulfurovum lithotrophicum 42BKTT.</title>
        <authorList>
            <person name="Jeon W."/>
            <person name="Priscilla L."/>
            <person name="Park G."/>
            <person name="Lee H."/>
            <person name="Lee N."/>
            <person name="Lee D."/>
            <person name="Kwon H."/>
            <person name="Ahn I."/>
            <person name="Lee C."/>
            <person name="Lee H."/>
            <person name="Ahn J."/>
        </authorList>
    </citation>
    <scope>NUCLEOTIDE SEQUENCE [LARGE SCALE GENOMIC DNA]</scope>
    <source>
        <strain evidence="4">ATCC BAA-797 / 42BKT</strain>
    </source>
</reference>
<gene>
    <name evidence="3" type="ORF">YH65_02295</name>
</gene>
<dbReference type="SUPFAM" id="SSF53756">
    <property type="entry name" value="UDP-Glycosyltransferase/glycogen phosphorylase"/>
    <property type="match status" value="1"/>
</dbReference>
<reference evidence="3 4" key="1">
    <citation type="submission" date="2015-04" db="EMBL/GenBank/DDBJ databases">
        <title>Complete genome sequence of Sulfurovum lithotrophicum ATCC BAA-797T.</title>
        <authorList>
            <person name="Ahn J."/>
            <person name="Park G."/>
            <person name="Jeon W."/>
            <person name="Jang Y."/>
            <person name="Jang M."/>
            <person name="Lee H."/>
            <person name="Lee H."/>
        </authorList>
    </citation>
    <scope>NUCLEOTIDE SEQUENCE [LARGE SCALE GENOMIC DNA]</scope>
    <source>
        <strain evidence="4">ATCC BAA-797 / 42BKT</strain>
    </source>
</reference>
<dbReference type="PANTHER" id="PTHR46401">
    <property type="entry name" value="GLYCOSYLTRANSFERASE WBBK-RELATED"/>
    <property type="match status" value="1"/>
</dbReference>
<dbReference type="Gene3D" id="3.40.50.2000">
    <property type="entry name" value="Glycogen Phosphorylase B"/>
    <property type="match status" value="2"/>
</dbReference>
<dbReference type="AlphaFoldDB" id="A0A7U4LZZ7"/>
<dbReference type="Pfam" id="PF00534">
    <property type="entry name" value="Glycos_transf_1"/>
    <property type="match status" value="1"/>
</dbReference>
<keyword evidence="1 3" id="KW-0808">Transferase</keyword>
<dbReference type="KEGG" id="slh:YH65_02295"/>
<sequence>MDKHITVIGINFYPEESATGLYSTQMAEYLSQTYQVDVITGFPYYPEWEIAEEYRKKPVFMTEKKNSITIHRYRQYVPKNPTFKTRTLHLLDFTLGSIRNLFRVKQSDLVICIVPFTSSILLGLLLAKLRGAKVWVHIQDFEFDAAIESGLAGEEKGFKTKIFNLLFQLEKTLLDKANIVSTISHAMIEKLKSKTRTKNYFFPNWVDETFIDPMKAGQHALLRSAKFKILYSGSIGAKQDWDFFIRIAEYFTENDNIEFIVVGAGAKKEWLVQNTKKLKNVRHASPVAYNILPDLLCSADLHILFQKNNVLDTVMPSKLLGMMASAKPSLVTGNTASEVARVFERSKGGYFYDSNDFDHAVKTIEHLSSDKSSCAETGQNARDYVIQYYSATKVLTAFGEKVKEMIRD</sequence>
<dbReference type="PANTHER" id="PTHR46401:SF2">
    <property type="entry name" value="GLYCOSYLTRANSFERASE WBBK-RELATED"/>
    <property type="match status" value="1"/>
</dbReference>